<feature type="non-terminal residue" evidence="1">
    <location>
        <position position="1"/>
    </location>
</feature>
<comment type="caution">
    <text evidence="1">The sequence shown here is derived from an EMBL/GenBank/DDBJ whole genome shotgun (WGS) entry which is preliminary data.</text>
</comment>
<protein>
    <submittedName>
        <fullName evidence="1">Uncharacterized protein</fullName>
    </submittedName>
</protein>
<dbReference type="EMBL" id="BPLQ01013324">
    <property type="protein sequence ID" value="GIY71384.1"/>
    <property type="molecule type" value="Genomic_DNA"/>
</dbReference>
<keyword evidence="2" id="KW-1185">Reference proteome</keyword>
<name>A0AAV4VNK5_9ARAC</name>
<dbReference type="Proteomes" id="UP001054837">
    <property type="component" value="Unassembled WGS sequence"/>
</dbReference>
<proteinExistence type="predicted"/>
<accession>A0AAV4VNK5</accession>
<reference evidence="1 2" key="1">
    <citation type="submission" date="2021-06" db="EMBL/GenBank/DDBJ databases">
        <title>Caerostris darwini draft genome.</title>
        <authorList>
            <person name="Kono N."/>
            <person name="Arakawa K."/>
        </authorList>
    </citation>
    <scope>NUCLEOTIDE SEQUENCE [LARGE SCALE GENOMIC DNA]</scope>
</reference>
<evidence type="ECO:0000313" key="1">
    <source>
        <dbReference type="EMBL" id="GIY71384.1"/>
    </source>
</evidence>
<sequence length="107" mass="11918">YSLPCFINIHFLNSYKFAPQESINAFVQTDFRPIRSASAGQHAGQPCALLGTPRHVCEGLFHFKIALPFARAPTGIHSLNDRQMFPRAFSVNSLSTGYSCRDQRTGD</sequence>
<gene>
    <name evidence="1" type="ORF">CDAR_217901</name>
</gene>
<evidence type="ECO:0000313" key="2">
    <source>
        <dbReference type="Proteomes" id="UP001054837"/>
    </source>
</evidence>
<dbReference type="AlphaFoldDB" id="A0AAV4VNK5"/>
<organism evidence="1 2">
    <name type="scientific">Caerostris darwini</name>
    <dbReference type="NCBI Taxonomy" id="1538125"/>
    <lineage>
        <taxon>Eukaryota</taxon>
        <taxon>Metazoa</taxon>
        <taxon>Ecdysozoa</taxon>
        <taxon>Arthropoda</taxon>
        <taxon>Chelicerata</taxon>
        <taxon>Arachnida</taxon>
        <taxon>Araneae</taxon>
        <taxon>Araneomorphae</taxon>
        <taxon>Entelegynae</taxon>
        <taxon>Araneoidea</taxon>
        <taxon>Araneidae</taxon>
        <taxon>Caerostris</taxon>
    </lineage>
</organism>